<accession>A0A7X6RFA3</accession>
<reference evidence="4 5" key="1">
    <citation type="submission" date="2020-04" db="EMBL/GenBank/DDBJ databases">
        <title>MicrobeNet Type strains.</title>
        <authorList>
            <person name="Nicholson A.C."/>
        </authorList>
    </citation>
    <scope>NUCLEOTIDE SEQUENCE [LARGE SCALE GENOMIC DNA]</scope>
    <source>
        <strain evidence="4 5">ATCC 700355</strain>
    </source>
</reference>
<feature type="compositionally biased region" description="Polar residues" evidence="1">
    <location>
        <begin position="224"/>
        <end position="238"/>
    </location>
</feature>
<dbReference type="Proteomes" id="UP000554284">
    <property type="component" value="Unassembled WGS sequence"/>
</dbReference>
<evidence type="ECO:0000313" key="3">
    <source>
        <dbReference type="EMBL" id="MET3943619.1"/>
    </source>
</evidence>
<dbReference type="Proteomes" id="UP001549139">
    <property type="component" value="Unassembled WGS sequence"/>
</dbReference>
<evidence type="ECO:0000313" key="4">
    <source>
        <dbReference type="EMBL" id="NKY69450.1"/>
    </source>
</evidence>
<proteinExistence type="predicted"/>
<dbReference type="Pfam" id="PF13643">
    <property type="entry name" value="DUF4145"/>
    <property type="match status" value="1"/>
</dbReference>
<reference evidence="3 6" key="2">
    <citation type="submission" date="2024-06" db="EMBL/GenBank/DDBJ databases">
        <title>Sequencing the genomes of 1000 actinobacteria strains.</title>
        <authorList>
            <person name="Klenk H.-P."/>
        </authorList>
    </citation>
    <scope>NUCLEOTIDE SEQUENCE [LARGE SCALE GENOMIC DNA]</scope>
    <source>
        <strain evidence="3 6">DSM 44265</strain>
    </source>
</reference>
<keyword evidence="6" id="KW-1185">Reference proteome</keyword>
<evidence type="ECO:0000313" key="5">
    <source>
        <dbReference type="Proteomes" id="UP000554284"/>
    </source>
</evidence>
<protein>
    <submittedName>
        <fullName evidence="4">DUF4145 domain-containing protein</fullName>
    </submittedName>
</protein>
<dbReference type="EMBL" id="JAAXPF010000010">
    <property type="protein sequence ID" value="NKY69450.1"/>
    <property type="molecule type" value="Genomic_DNA"/>
</dbReference>
<dbReference type="EMBL" id="JBEPNZ010000001">
    <property type="protein sequence ID" value="MET3943619.1"/>
    <property type="molecule type" value="Genomic_DNA"/>
</dbReference>
<evidence type="ECO:0000256" key="1">
    <source>
        <dbReference type="SAM" id="MobiDB-lite"/>
    </source>
</evidence>
<gene>
    <name evidence="4" type="ORF">HF989_08760</name>
    <name evidence="3" type="ORF">JOF50_000418</name>
</gene>
<organism evidence="4 5">
    <name type="scientific">Corynebacterium mucifaciens</name>
    <dbReference type="NCBI Taxonomy" id="57171"/>
    <lineage>
        <taxon>Bacteria</taxon>
        <taxon>Bacillati</taxon>
        <taxon>Actinomycetota</taxon>
        <taxon>Actinomycetes</taxon>
        <taxon>Mycobacteriales</taxon>
        <taxon>Corynebacteriaceae</taxon>
        <taxon>Corynebacterium</taxon>
    </lineage>
</organism>
<evidence type="ECO:0000259" key="2">
    <source>
        <dbReference type="Pfam" id="PF13643"/>
    </source>
</evidence>
<evidence type="ECO:0000313" key="6">
    <source>
        <dbReference type="Proteomes" id="UP001549139"/>
    </source>
</evidence>
<feature type="domain" description="DUF4145" evidence="2">
    <location>
        <begin position="108"/>
        <end position="200"/>
    </location>
</feature>
<dbReference type="AlphaFoldDB" id="A0A7X6RFA3"/>
<name>A0A7X6RFA3_9CORY</name>
<dbReference type="RefSeq" id="WP_168685734.1">
    <property type="nucleotide sequence ID" value="NZ_JAAXPF010000010.1"/>
</dbReference>
<comment type="caution">
    <text evidence="4">The sequence shown here is derived from an EMBL/GenBank/DDBJ whole genome shotgun (WGS) entry which is preliminary data.</text>
</comment>
<dbReference type="InterPro" id="IPR025285">
    <property type="entry name" value="DUF4145"/>
</dbReference>
<feature type="region of interest" description="Disordered" evidence="1">
    <location>
        <begin position="214"/>
        <end position="238"/>
    </location>
</feature>
<sequence>MLGRKEFSLLFLHPNDGHTVFRFEDSTANKGSIECPNCGRGRTVNIAKSYPTGSTERKHFRWMVCTECLGASIAMSDGRSEWTVFPPAAGDRPIRNLPNHIDEMWREAVLTHSVGAYTSSVLMCRKIVFATAVEFGLAPKADNNRAPSFLACVDYLVENDYLTRRMKNDWADSIREWGNDATHEIEAITDRTATNALDFTQQLLAMSFQFTHDAQAGSEDEQPQRQFNVPRTSGNVSY</sequence>